<evidence type="ECO:0000256" key="2">
    <source>
        <dbReference type="ARBA" id="ARBA00023125"/>
    </source>
</evidence>
<dbReference type="PROSITE" id="PS01124">
    <property type="entry name" value="HTH_ARAC_FAMILY_2"/>
    <property type="match status" value="1"/>
</dbReference>
<keyword evidence="6" id="KW-1185">Reference proteome</keyword>
<feature type="domain" description="HTH araC/xylS-type" evidence="4">
    <location>
        <begin position="225"/>
        <end position="327"/>
    </location>
</feature>
<dbReference type="RefSeq" id="WP_183626134.1">
    <property type="nucleotide sequence ID" value="NZ_JACIDX010000009.1"/>
</dbReference>
<dbReference type="InterPro" id="IPR009057">
    <property type="entry name" value="Homeodomain-like_sf"/>
</dbReference>
<evidence type="ECO:0000313" key="5">
    <source>
        <dbReference type="EMBL" id="MBB3955654.1"/>
    </source>
</evidence>
<dbReference type="PRINTS" id="PR00032">
    <property type="entry name" value="HTHARAC"/>
</dbReference>
<organism evidence="5 6">
    <name type="scientific">Novosphingobium sediminicola</name>
    <dbReference type="NCBI Taxonomy" id="563162"/>
    <lineage>
        <taxon>Bacteria</taxon>
        <taxon>Pseudomonadati</taxon>
        <taxon>Pseudomonadota</taxon>
        <taxon>Alphaproteobacteria</taxon>
        <taxon>Sphingomonadales</taxon>
        <taxon>Sphingomonadaceae</taxon>
        <taxon>Novosphingobium</taxon>
    </lineage>
</organism>
<name>A0A7W6CJ95_9SPHN</name>
<keyword evidence="3" id="KW-0804">Transcription</keyword>
<keyword evidence="2 5" id="KW-0238">DNA-binding</keyword>
<accession>A0A7W6CJ95</accession>
<dbReference type="GO" id="GO:0043565">
    <property type="term" value="F:sequence-specific DNA binding"/>
    <property type="evidence" value="ECO:0007669"/>
    <property type="project" value="InterPro"/>
</dbReference>
<keyword evidence="1" id="KW-0805">Transcription regulation</keyword>
<dbReference type="InterPro" id="IPR050204">
    <property type="entry name" value="AraC_XylS_family_regulators"/>
</dbReference>
<dbReference type="Pfam" id="PF12833">
    <property type="entry name" value="HTH_18"/>
    <property type="match status" value="1"/>
</dbReference>
<dbReference type="GO" id="GO:0003700">
    <property type="term" value="F:DNA-binding transcription factor activity"/>
    <property type="evidence" value="ECO:0007669"/>
    <property type="project" value="InterPro"/>
</dbReference>
<gene>
    <name evidence="5" type="ORF">GGR38_002610</name>
</gene>
<evidence type="ECO:0000313" key="6">
    <source>
        <dbReference type="Proteomes" id="UP000548867"/>
    </source>
</evidence>
<evidence type="ECO:0000256" key="3">
    <source>
        <dbReference type="ARBA" id="ARBA00023163"/>
    </source>
</evidence>
<dbReference type="Proteomes" id="UP000548867">
    <property type="component" value="Unassembled WGS sequence"/>
</dbReference>
<evidence type="ECO:0000259" key="4">
    <source>
        <dbReference type="PROSITE" id="PS01124"/>
    </source>
</evidence>
<dbReference type="Gene3D" id="1.10.10.60">
    <property type="entry name" value="Homeodomain-like"/>
    <property type="match status" value="1"/>
</dbReference>
<dbReference type="InterPro" id="IPR035418">
    <property type="entry name" value="AraC-bd_2"/>
</dbReference>
<evidence type="ECO:0000256" key="1">
    <source>
        <dbReference type="ARBA" id="ARBA00023015"/>
    </source>
</evidence>
<dbReference type="SMART" id="SM00342">
    <property type="entry name" value="HTH_ARAC"/>
    <property type="match status" value="1"/>
</dbReference>
<dbReference type="AlphaFoldDB" id="A0A7W6CJ95"/>
<dbReference type="EMBL" id="JACIDX010000009">
    <property type="protein sequence ID" value="MBB3955654.1"/>
    <property type="molecule type" value="Genomic_DNA"/>
</dbReference>
<proteinExistence type="predicted"/>
<dbReference type="PANTHER" id="PTHR46796:SF6">
    <property type="entry name" value="ARAC SUBFAMILY"/>
    <property type="match status" value="1"/>
</dbReference>
<dbReference type="Pfam" id="PF14525">
    <property type="entry name" value="AraC_binding_2"/>
    <property type="match status" value="1"/>
</dbReference>
<reference evidence="5 6" key="1">
    <citation type="submission" date="2020-08" db="EMBL/GenBank/DDBJ databases">
        <title>Genomic Encyclopedia of Type Strains, Phase IV (KMG-IV): sequencing the most valuable type-strain genomes for metagenomic binning, comparative biology and taxonomic classification.</title>
        <authorList>
            <person name="Goeker M."/>
        </authorList>
    </citation>
    <scope>NUCLEOTIDE SEQUENCE [LARGE SCALE GENOMIC DNA]</scope>
    <source>
        <strain evidence="5 6">DSM 27057</strain>
    </source>
</reference>
<dbReference type="SUPFAM" id="SSF46689">
    <property type="entry name" value="Homeodomain-like"/>
    <property type="match status" value="1"/>
</dbReference>
<dbReference type="PANTHER" id="PTHR46796">
    <property type="entry name" value="HTH-TYPE TRANSCRIPTIONAL ACTIVATOR RHAS-RELATED"/>
    <property type="match status" value="1"/>
</dbReference>
<protein>
    <submittedName>
        <fullName evidence="5">AraC-like DNA-binding protein</fullName>
    </submittedName>
</protein>
<comment type="caution">
    <text evidence="5">The sequence shown here is derived from an EMBL/GenBank/DDBJ whole genome shotgun (WGS) entry which is preliminary data.</text>
</comment>
<sequence length="327" mass="36058">MVQSSFYEFDTQSVPLPQRQSRWSQLGSDTLSDLIVTPRDQRSFHARMRRVEIGDMGMVLIDSTPALATSASGRAGAWAAPDRDAFVMTIADRGHSRIAQSNWHVDLAEGDIVFRDLTRPWSSRSDEDMGLILVKIPYSCAARKMDNPEALIGRHLTGGKAAVGLAVSVVRACRNALLSEPDGDWHRGAADLLGDMVSLVCNVGQGAMPDQGEALLNPARRSIRRDAITFVMRNLADPDLSVHAVADRIGVSMRQLQRAFLLEGISPRQFIVNARLDEAARKIALSSDRESARIIDIALDVGFNDVSHFSRTFRRRFGCSPSQFRGQ</sequence>
<dbReference type="InterPro" id="IPR018060">
    <property type="entry name" value="HTH_AraC"/>
</dbReference>
<dbReference type="InterPro" id="IPR020449">
    <property type="entry name" value="Tscrpt_reg_AraC-type_HTH"/>
</dbReference>